<dbReference type="InterPro" id="IPR044144">
    <property type="entry name" value="SAF_UxaA/GarD"/>
</dbReference>
<protein>
    <recommendedName>
        <fullName evidence="3">Galactarate dehydratase</fullName>
        <ecNumber evidence="3">4.2.1.42</ecNumber>
    </recommendedName>
</protein>
<comment type="similarity">
    <text evidence="1">Belongs to the UxaA family.</text>
</comment>
<evidence type="ECO:0000256" key="3">
    <source>
        <dbReference type="NCBIfam" id="TIGR03248"/>
    </source>
</evidence>
<dbReference type="InterPro" id="IPR017654">
    <property type="entry name" value="GarD-like"/>
</dbReference>
<organism evidence="5 6">
    <name type="scientific">Runella defluvii</name>
    <dbReference type="NCBI Taxonomy" id="370973"/>
    <lineage>
        <taxon>Bacteria</taxon>
        <taxon>Pseudomonadati</taxon>
        <taxon>Bacteroidota</taxon>
        <taxon>Cytophagia</taxon>
        <taxon>Cytophagales</taxon>
        <taxon>Spirosomataceae</taxon>
        <taxon>Runella</taxon>
    </lineage>
</organism>
<sequence length="528" mass="56503">MKNIIIDTQTSPMGARGLVIKTSPNDNVAIVATPSGLKRGSIVLGTTVLVENIPMGHKVALQTLETGDEVRRYGQVIGYATRTIEKGSWVNEGNISLPEPPKLEDIKYVTPPAPNGGVSSLSLPVGLKEASFMGYRNADGSVGTKNVLAITTSVQCVAGITNFIENKIRKELLPLYPNVDDVVAFNHSYGCGIAIDAPGAIVPIRTIKNIAQNPNFGGEVMIIGLGCEKLRPERLLPDNDNQSSILYLQDERFEGFYEMVDGIMEMAETHLQKLNQRQRTQCSVADLVVGMQCGGSDAFSGLTGNPVSGFAADLIVKAGGTVFFSEVTEVRDAIHLLVPRAMDATVAQKLKDEMAWYDNYLYQGQADRSANTTPGNKGGGLSNIVEKALGSVAKSGTSPIVDVVSPGEKVSKKGLNFVATPASDFACGTLQLAAGMNMHVFITGRGTPYGLNMVPVIKVSSNSKLANRWHDLIDFDAGPVAFGEKTIEEMGWELFHLILEVASGTKKVATDKLGLYNDLVLFNPGPLT</sequence>
<dbReference type="Gene3D" id="2.30.130.110">
    <property type="match status" value="1"/>
</dbReference>
<dbReference type="Proteomes" id="UP000541352">
    <property type="component" value="Unassembled WGS sequence"/>
</dbReference>
<dbReference type="InterPro" id="IPR013974">
    <property type="entry name" value="SAF"/>
</dbReference>
<comment type="caution">
    <text evidence="5">The sequence shown here is derived from an EMBL/GenBank/DDBJ whole genome shotgun (WGS) entry which is preliminary data.</text>
</comment>
<accession>A0A7W5ZR74</accession>
<reference evidence="5 6" key="1">
    <citation type="submission" date="2020-08" db="EMBL/GenBank/DDBJ databases">
        <title>Genomic Encyclopedia of Type Strains, Phase IV (KMG-IV): sequencing the most valuable type-strain genomes for metagenomic binning, comparative biology and taxonomic classification.</title>
        <authorList>
            <person name="Goeker M."/>
        </authorList>
    </citation>
    <scope>NUCLEOTIDE SEQUENCE [LARGE SCALE GENOMIC DNA]</scope>
    <source>
        <strain evidence="5 6">DSM 17976</strain>
    </source>
</reference>
<evidence type="ECO:0000313" key="6">
    <source>
        <dbReference type="Proteomes" id="UP000541352"/>
    </source>
</evidence>
<keyword evidence="6" id="KW-1185">Reference proteome</keyword>
<dbReference type="EC" id="4.2.1.42" evidence="3"/>
<dbReference type="Pfam" id="PF04295">
    <property type="entry name" value="GD_AH_second"/>
    <property type="match status" value="1"/>
</dbReference>
<dbReference type="Pfam" id="PF20629">
    <property type="entry name" value="GD_AH_C"/>
    <property type="match status" value="1"/>
</dbReference>
<dbReference type="AlphaFoldDB" id="A0A7W5ZR74"/>
<proteinExistence type="inferred from homology"/>
<dbReference type="InterPro" id="IPR048332">
    <property type="entry name" value="GD_AH_C"/>
</dbReference>
<name>A0A7W5ZR74_9BACT</name>
<dbReference type="RefSeq" id="WP_229601472.1">
    <property type="nucleotide sequence ID" value="NZ_JACIBY010000019.1"/>
</dbReference>
<dbReference type="PANTHER" id="PTHR30536">
    <property type="entry name" value="ALTRONATE/GALACTARATE DEHYDRATASE"/>
    <property type="match status" value="1"/>
</dbReference>
<dbReference type="GO" id="GO:0008867">
    <property type="term" value="F:galactarate dehydratase activity"/>
    <property type="evidence" value="ECO:0007669"/>
    <property type="project" value="UniProtKB-UniRule"/>
</dbReference>
<dbReference type="GO" id="GO:0019698">
    <property type="term" value="P:D-galacturonate catabolic process"/>
    <property type="evidence" value="ECO:0007669"/>
    <property type="project" value="TreeGrafter"/>
</dbReference>
<keyword evidence="2 5" id="KW-0456">Lyase</keyword>
<dbReference type="PANTHER" id="PTHR30536:SF1">
    <property type="entry name" value="GALACTARATE DEHYDRATASE (L-THREO-FORMING)"/>
    <property type="match status" value="1"/>
</dbReference>
<feature type="domain" description="SAF" evidence="4">
    <location>
        <begin position="26"/>
        <end position="96"/>
    </location>
</feature>
<dbReference type="Pfam" id="PF08666">
    <property type="entry name" value="SAF"/>
    <property type="match status" value="1"/>
</dbReference>
<dbReference type="EMBL" id="JACIBY010000019">
    <property type="protein sequence ID" value="MBB3841613.1"/>
    <property type="molecule type" value="Genomic_DNA"/>
</dbReference>
<evidence type="ECO:0000259" key="4">
    <source>
        <dbReference type="SMART" id="SM00858"/>
    </source>
</evidence>
<evidence type="ECO:0000313" key="5">
    <source>
        <dbReference type="EMBL" id="MBB3841613.1"/>
    </source>
</evidence>
<dbReference type="CDD" id="cd11613">
    <property type="entry name" value="SAF_AH_GD"/>
    <property type="match status" value="1"/>
</dbReference>
<evidence type="ECO:0000256" key="2">
    <source>
        <dbReference type="ARBA" id="ARBA00023239"/>
    </source>
</evidence>
<dbReference type="InterPro" id="IPR007392">
    <property type="entry name" value="GD_AH_second"/>
</dbReference>
<dbReference type="GO" id="GO:0046392">
    <property type="term" value="P:galactarate catabolic process"/>
    <property type="evidence" value="ECO:0007669"/>
    <property type="project" value="UniProtKB-UniRule"/>
</dbReference>
<gene>
    <name evidence="5" type="ORF">FHS57_005642</name>
</gene>
<dbReference type="InterPro" id="IPR052172">
    <property type="entry name" value="UxaA_altronate/galactarate_dh"/>
</dbReference>
<dbReference type="NCBIfam" id="TIGR03248">
    <property type="entry name" value="galactar-dH20"/>
    <property type="match status" value="1"/>
</dbReference>
<dbReference type="SMART" id="SM00858">
    <property type="entry name" value="SAF"/>
    <property type="match status" value="1"/>
</dbReference>
<evidence type="ECO:0000256" key="1">
    <source>
        <dbReference type="ARBA" id="ARBA00010986"/>
    </source>
</evidence>